<feature type="region of interest" description="Disordered" evidence="17">
    <location>
        <begin position="2470"/>
        <end position="2491"/>
    </location>
</feature>
<dbReference type="InterPro" id="IPR009003">
    <property type="entry name" value="Peptidase_S1_PA"/>
</dbReference>
<sequence>MMSSDSALNNNRPASSVSGGESDLKFPGGYFLSLGETGIRIPVEGLFKQSEEQNWVPICDNDFHLNKDDPCPLCDECKRSSDVVPSSDSYLDSDPHYTSDISCQTRTGFACPHRGCFSVCSSYRFCSFCLFLFNIDKFYKRNKYFLTRRSLSRLAHCSVEELLSLSILFTSNTRIDAEVVASHRVSCEYVKLLSTNVRLSSQTPFASCDWIVCDNVEHLFECFSISDSDRGYIIGRNDENAYWNASCSRCDACCQGTNARTAIPVILLMRFLTIRKEGNIWLASHIHDADDFVEINERTAQLIGRVNNIVEPGCFQTQGSKNSLETKVILDESRLTHMDWTIKHPKCDPLCEESCDHQLVIRNQYGVELPLNRSMFLTFMALSTYHGRMSSEDGEINAVVSYGGLIGVNIMCNKAFMKMHANFYSGTFRVKNSNLCESVRIYDCVAQSGFNDEEFRRLMEEEDDAEVKSVSNWVSEYLETEDVIDIVEEAEPSKTRGLSLNQALGGLLKGVSHCVDSLHKVFDWPIDLAIDAAKGTAAWLEDNKMAVDDSKICAGCPEIQKDMQDFQKETKTGMELLRDSIKKLSEGIDKITKMNQTNFERIVNRLKPIESKLSELEKFKAESSNNKDGEAVKQLVQAIKDIKTIKEALLNLNDRVKDLEEGKSGPVDVEKPGDGIAGEQQPIPKLNKIRAKAVQVKKQSGTTIVNNEIEQGFDVKEKEVVDPNISDMYNAVKSEYLVKSFTWKVSDGQDKVLSNVSIPEDLWNTNSRLNDIMSYFQYYKATGLTFRISTTCIPTHGGTLFAAWDACGCATRQGIATAVQLTGLPGTIIEAHSSSLTTFSVDDPLTQSTVCLSGSEHSFGRIGILKICCLNVLNAPQAATQSVSVNVWVKFDGVKFHFYSLKKQPVVSQMFVDKLTDLGELGCVVATGTWSTTSSSNLLQLNVHPTACSIGDGLITQTPLSIVAHAFSRWRGTLKFTITFGASMFTRGRVLVAAIPVAKRKDSLTIDEISGYHNVMCLLNGERTTFELEVPYYSIGEDSFVCRDALFDVSSYAQNFMITRLHMVVIDSLVMSSNASNTISYCVMMGPGKDLEFRYLSGIHAQRNVRELIANVSLGFSLHSGKNIGLGFSDLLKRWSHLLTLNFDMKSEEDDKLIGSYIITVAPSYRSFPQHNTLLSWFSQLFVQWQGGLCYRLHTDSQERRWGGYIRIWHDPNGSLDEGVEFAISRNLEPPPGAFVRYWNYNEQSEIEFVVPFTARTSRLFVPKAMIATDSKSWILNYNGTLNLDFRGVDDLNVTVDICAADNFEFSVRTVAPKAGKVNDSFTKLSYNDKLVDIKKPLTAAGRLDGPFNLNKIVAAVPKTTPSEKTGDIREEKTKSARSERNNAFNALVNSVAQMETFNSDANGCFSFGNIRSTAKLLNERKTCEKLADIMDFTHETLGVSGGPSAQRLAEAVAQIAPIIESVGRTTASVESKITALDKYKGKVMKILECLSRESIPGLAVAEFKKGKYMWAALMTMIAGAALVWACTSKKSFLKRFSIVAMIIWSPFLAGKVWSLGQWIINKWSHLWPQSDSCRQHSLAGLFENVKMKVKAFPDWFQSGGISVVTQVCTVLLTIVSLITLGTIPSAKKSKSMAERFTEFGNMNRAVTSISAGYKSVSEICSKFTSFIATTFLGATIDDSVFKDLVSFDVKKWVAEVKEASLEENKFKAFGTDKHLTKVRHMYDRSVEITKKLLDKNRVPVPMLPIIRDTCKKCEELLNDSYSYKGMKSPRIDPFYICLTGPPGVGKSTVASIIINELLDHMGEPKVDRIYTRCCADSYWSNYHHEPVIIYDDLGAISKMASLSDYAEIMGIKSNRPYALPMAAVEEKGRHCLSRYLVACTNLTHLDDTGDVKTKEAYYRRINLPVTVERDNSVPMSPTDPSAGLVFTIGDICENGRYVSVVESRLLAGRVPFRAGDLRNMTYSYFMEFLKIYAVIYMENQQLLVSKLSGEDEETPTNSSDYEENDELEFNFLATSQAACYVSVEEIVAKFNSLQLRGKDLNAEIERVGALGVSGWQTKKVLSFDELVRRFCGCNAGEDCNFEFWYQKYHRELMNARKVPAYKCMVLHKPNKERMQTQVKLVNGHTLESMFKTLEPMTIFLYLVFLVKVGLSNDSVCLSYRMLISDHVEETDYDVEDAMCLSKKVMIGQHECYVWPKIGEFYPDILAKRACVAVNDGTNFYIFVSSDKIPSIDPEGAWTDLLQGIGRKRVGIMHLAGPSKTQFLIPHVEECYKALKDQFIWKERCNEYRDSLSLHEYLLVLLAVGSKAGAETRKMNKPSAKRLNLNMSKIYEDYLKQEERVLGKISKPAKACLAVGAGVAIFGVLAGIGFGLYKVISQFTQPQSSEEDDVVYDELVPEMSGSHESSGITTRFTMRRQPPKIRLHKQRRSSPITTDIECDDLVPEMSGAHVSDEHVTRHLTRRRIVTREKRERAKAELSGCHESDEHKTRRFQRKRIPMKRTALTRESYVVTYDEHTPYVKVIRRLRRNRLAKAIKQMACQEDFPDTLAEIHTWQKFVVEEKGVRQSKHTTDPRVFSALMVDEIEDPDNVNMASGDTMTFDEEKYNQTVERVSAIMPGKTELQKMVKDGPHHTAIKQIRVNYKSLDKDPNMVSLLSNSLAKISCVVLNMTPGRCAYLNVMRLCGTFVVCPAHYLEALEEDDELYFISFSICIKFRFQADRVTLVNTHQDLIVWDLGNTIPPGINVIDQIPTIADWDRYQDGPGAFGVTKYNARFPTNYINTLDMIERIRADTQNPTGIYKMLNSDHTITTGLRYQMYSLEGFCGGLIVRASTKMVRKIVGIHVAASSNHAMGYAECLVQEDLRHAIASLAPDARNTVIGHLVPKVDVAMMQCGLERSLGSLGCHGKVRAEDIAMTSTKTTVRKSRIYGLIGEVKTEPSILHSQDPRLPPGLRGSWDPVFEAALKYGSRIDPFPYDEILEVEEHLTNMLSKMENSLTKRNVNNLEIGINGIDQSDYWLQIETNTSPGWPYTKRKPKGAEGKKWLFREVGNYPSGKPILEMDDEGLIDSYESMLKEAKAGIAPRVVTVECPKDERRKLNKIYDNPATRTFTILPPEINILFRQYFGDFAAMVMTNRAKLFCQVGINPENMEWSDLMHGFLSKSSKGFAGDYSKFDGIGDPQIYHSITQVVNNWYNDGEENARTRHALISSIIHREGIVKEYLFQYCQGMPSGFAMTVIFNSFVNYYYLAMAWMNLISSSPLSPQSTLRDFDEYCKVVVYGDDNIVSVSEEFIPYYNLRMVAAYLSQFGVTYTDDAKNPIEKSVPWVDIRTVSFLKRRWTSIGGQLSTIYKAPLETTSIEERLHWIRECDDDIEALNQNIESALYEASIHGPIYFGNLKARIDEACDAVMIPESTTTYKDCQRRWWTSMTGGSLDPSQLSRLIRLADSGRVDVRKVWKDRFLGEEKTITDLLKTARAVPLATYHV</sequence>
<feature type="domain" description="Peptidase C3" evidence="21">
    <location>
        <begin position="2649"/>
        <end position="2861"/>
    </location>
</feature>
<evidence type="ECO:0000259" key="20">
    <source>
        <dbReference type="PROSITE" id="PS51218"/>
    </source>
</evidence>
<evidence type="ECO:0000256" key="13">
    <source>
        <dbReference type="ARBA" id="ARBA00022840"/>
    </source>
</evidence>
<evidence type="ECO:0000259" key="19">
    <source>
        <dbReference type="PROSITE" id="PS50507"/>
    </source>
</evidence>
<name>Q5MH31_9SECO</name>
<dbReference type="InterPro" id="IPR027417">
    <property type="entry name" value="P-loop_NTPase"/>
</dbReference>
<accession>Q5MH31</accession>
<dbReference type="PROSITE" id="PS50507">
    <property type="entry name" value="RDRP_SSRNA_POS"/>
    <property type="match status" value="1"/>
</dbReference>
<feature type="compositionally biased region" description="Polar residues" evidence="17">
    <location>
        <begin position="1"/>
        <end position="19"/>
    </location>
</feature>
<dbReference type="GO" id="GO:0006351">
    <property type="term" value="P:DNA-templated transcription"/>
    <property type="evidence" value="ECO:0007669"/>
    <property type="project" value="InterPro"/>
</dbReference>
<keyword evidence="10" id="KW-0378">Hydrolase</keyword>
<feature type="transmembrane region" description="Helical" evidence="18">
    <location>
        <begin position="2351"/>
        <end position="2373"/>
    </location>
</feature>
<feature type="transmembrane region" description="Helical" evidence="18">
    <location>
        <begin position="1539"/>
        <end position="1561"/>
    </location>
</feature>
<dbReference type="SUPFAM" id="SSF88633">
    <property type="entry name" value="Positive stranded ssRNA viruses"/>
    <property type="match status" value="2"/>
</dbReference>
<evidence type="ECO:0000259" key="21">
    <source>
        <dbReference type="PROSITE" id="PS51874"/>
    </source>
</evidence>
<keyword evidence="14" id="KW-0946">Virion</keyword>
<evidence type="ECO:0000256" key="15">
    <source>
        <dbReference type="ARBA" id="ARBA00022953"/>
    </source>
</evidence>
<feature type="transmembrane region" description="Helical" evidence="18">
    <location>
        <begin position="1509"/>
        <end position="1527"/>
    </location>
</feature>
<dbReference type="PROSITE" id="PS51874">
    <property type="entry name" value="PCV_3C_PRO"/>
    <property type="match status" value="1"/>
</dbReference>
<dbReference type="InterPro" id="IPR043502">
    <property type="entry name" value="DNA/RNA_pol_sf"/>
</dbReference>
<keyword evidence="5" id="KW-0645">Protease</keyword>
<keyword evidence="13" id="KW-0067">ATP-binding</keyword>
<feature type="transmembrane region" description="Helical" evidence="18">
    <location>
        <begin position="1604"/>
        <end position="1624"/>
    </location>
</feature>
<dbReference type="Gene3D" id="2.60.120.20">
    <property type="match status" value="3"/>
</dbReference>
<dbReference type="Gene3D" id="2.40.10.10">
    <property type="entry name" value="Trypsin-like serine proteases"/>
    <property type="match status" value="1"/>
</dbReference>
<dbReference type="Pfam" id="PF12264">
    <property type="entry name" value="Waikav_capsid_1"/>
    <property type="match status" value="1"/>
</dbReference>
<keyword evidence="11" id="KW-0347">Helicase</keyword>
<dbReference type="CDD" id="cd00205">
    <property type="entry name" value="rhv_like"/>
    <property type="match status" value="1"/>
</dbReference>
<dbReference type="InterPro" id="IPR044067">
    <property type="entry name" value="PCV_3C_PRO"/>
</dbReference>
<dbReference type="InterPro" id="IPR024387">
    <property type="entry name" value="Pept_C3G_Picornavir"/>
</dbReference>
<dbReference type="InterPro" id="IPR007094">
    <property type="entry name" value="RNA-dir_pol_PSvirus"/>
</dbReference>
<dbReference type="SUPFAM" id="SSF50494">
    <property type="entry name" value="Trypsin-like serine proteases"/>
    <property type="match status" value="1"/>
</dbReference>
<evidence type="ECO:0000256" key="7">
    <source>
        <dbReference type="ARBA" id="ARBA00022692"/>
    </source>
</evidence>
<evidence type="ECO:0000256" key="1">
    <source>
        <dbReference type="ARBA" id="ARBA00004328"/>
    </source>
</evidence>
<dbReference type="GO" id="GO:0004197">
    <property type="term" value="F:cysteine-type endopeptidase activity"/>
    <property type="evidence" value="ECO:0007669"/>
    <property type="project" value="InterPro"/>
</dbReference>
<evidence type="ECO:0000256" key="10">
    <source>
        <dbReference type="ARBA" id="ARBA00022801"/>
    </source>
</evidence>
<dbReference type="InterPro" id="IPR024379">
    <property type="entry name" value="Waikavirus_capsid-1"/>
</dbReference>
<dbReference type="GO" id="GO:0003968">
    <property type="term" value="F:RNA-directed RNA polymerase activity"/>
    <property type="evidence" value="ECO:0007669"/>
    <property type="project" value="UniProtKB-KW"/>
</dbReference>
<dbReference type="Gene3D" id="3.30.70.270">
    <property type="match status" value="1"/>
</dbReference>
<keyword evidence="9" id="KW-0547">Nucleotide-binding</keyword>
<dbReference type="Gene3D" id="1.20.960.20">
    <property type="match status" value="1"/>
</dbReference>
<dbReference type="CDD" id="cd23169">
    <property type="entry name" value="ps-ssRNAv-Picornavirales"/>
    <property type="match status" value="1"/>
</dbReference>
<reference evidence="22" key="1">
    <citation type="submission" date="2004-11" db="EMBL/GenBank/DDBJ databases">
        <title>Genetic variability in Maize chlorotic dwarf virus.</title>
        <authorList>
            <person name="Gingery R.E."/>
            <person name="Chaouch-Hamada R."/>
            <person name="Redinbaugh M.G."/>
            <person name="Hogenhout S.A."/>
        </authorList>
    </citation>
    <scope>NUCLEOTIDE SEQUENCE</scope>
    <source>
        <strain evidence="22">M1</strain>
    </source>
</reference>
<evidence type="ECO:0000256" key="16">
    <source>
        <dbReference type="ARBA" id="ARBA00022989"/>
    </source>
</evidence>
<evidence type="ECO:0000256" key="8">
    <source>
        <dbReference type="ARBA" id="ARBA00022695"/>
    </source>
</evidence>
<evidence type="ECO:0000256" key="6">
    <source>
        <dbReference type="ARBA" id="ARBA00022679"/>
    </source>
</evidence>
<organism evidence="22">
    <name type="scientific">Maize chlorotic dwarf virus</name>
    <dbReference type="NCBI Taxonomy" id="51354"/>
    <lineage>
        <taxon>Viruses</taxon>
        <taxon>Riboviria</taxon>
        <taxon>Orthornavirae</taxon>
        <taxon>Pisuviricota</taxon>
        <taxon>Pisoniviricetes</taxon>
        <taxon>Picornavirales</taxon>
        <taxon>Secoviridae</taxon>
        <taxon>Waikavirus</taxon>
        <taxon>Ritunrivirus</taxon>
        <taxon>Waikavirus zeae</taxon>
    </lineage>
</organism>
<keyword evidence="15" id="KW-0693">Viral RNA replication</keyword>
<feature type="compositionally biased region" description="Basic and acidic residues" evidence="17">
    <location>
        <begin position="2470"/>
        <end position="2487"/>
    </location>
</feature>
<evidence type="ECO:0000256" key="9">
    <source>
        <dbReference type="ARBA" id="ARBA00022741"/>
    </source>
</evidence>
<dbReference type="GO" id="GO:0003724">
    <property type="term" value="F:RNA helicase activity"/>
    <property type="evidence" value="ECO:0007669"/>
    <property type="project" value="InterPro"/>
</dbReference>
<dbReference type="GO" id="GO:0005524">
    <property type="term" value="F:ATP binding"/>
    <property type="evidence" value="ECO:0007669"/>
    <property type="project" value="UniProtKB-KW"/>
</dbReference>
<evidence type="ECO:0000313" key="22">
    <source>
        <dbReference type="EMBL" id="AAV86083.1"/>
    </source>
</evidence>
<dbReference type="InterPro" id="IPR000605">
    <property type="entry name" value="Helicase_SF3_ssDNA/RNA_vir"/>
</dbReference>
<keyword evidence="7 18" id="KW-0812">Transmembrane</keyword>
<dbReference type="GO" id="GO:0003723">
    <property type="term" value="F:RNA binding"/>
    <property type="evidence" value="ECO:0007669"/>
    <property type="project" value="InterPro"/>
</dbReference>
<dbReference type="GO" id="GO:0019028">
    <property type="term" value="C:viral capsid"/>
    <property type="evidence" value="ECO:0007669"/>
    <property type="project" value="UniProtKB-KW"/>
</dbReference>
<feature type="domain" description="SF3 helicase" evidence="20">
    <location>
        <begin position="1755"/>
        <end position="1923"/>
    </location>
</feature>
<evidence type="ECO:0000256" key="2">
    <source>
        <dbReference type="ARBA" id="ARBA00020107"/>
    </source>
</evidence>
<dbReference type="InterPro" id="IPR014759">
    <property type="entry name" value="Helicase_SF3_ssRNA_vir"/>
</dbReference>
<evidence type="ECO:0000256" key="12">
    <source>
        <dbReference type="ARBA" id="ARBA00022807"/>
    </source>
</evidence>
<dbReference type="SUPFAM" id="SSF56672">
    <property type="entry name" value="DNA/RNA polymerases"/>
    <property type="match status" value="1"/>
</dbReference>
<comment type="subcellular location">
    <subcellularLocation>
        <location evidence="1">Virion</location>
    </subcellularLocation>
</comment>
<dbReference type="Pfam" id="PF12381">
    <property type="entry name" value="Peptidase_C3G"/>
    <property type="match status" value="1"/>
</dbReference>
<dbReference type="InterPro" id="IPR043504">
    <property type="entry name" value="Peptidase_S1_PA_chymotrypsin"/>
</dbReference>
<keyword evidence="18" id="KW-0472">Membrane</keyword>
<feature type="compositionally biased region" description="Basic and acidic residues" evidence="17">
    <location>
        <begin position="661"/>
        <end position="673"/>
    </location>
</feature>
<dbReference type="PROSITE" id="PS51218">
    <property type="entry name" value="SF3_HELICASE_2"/>
    <property type="match status" value="1"/>
</dbReference>
<dbReference type="MEROPS" id="C03.024"/>
<feature type="domain" description="RdRp catalytic" evidence="19">
    <location>
        <begin position="3161"/>
        <end position="3292"/>
    </location>
</feature>
<dbReference type="SUPFAM" id="SSF52540">
    <property type="entry name" value="P-loop containing nucleoside triphosphate hydrolases"/>
    <property type="match status" value="1"/>
</dbReference>
<evidence type="ECO:0000256" key="17">
    <source>
        <dbReference type="SAM" id="MobiDB-lite"/>
    </source>
</evidence>
<dbReference type="InterPro" id="IPR029053">
    <property type="entry name" value="Viral_coat"/>
</dbReference>
<keyword evidence="6" id="KW-0808">Transferase</keyword>
<keyword evidence="8" id="KW-0548">Nucleotidyltransferase</keyword>
<evidence type="ECO:0000256" key="4">
    <source>
        <dbReference type="ARBA" id="ARBA00022561"/>
    </source>
</evidence>
<keyword evidence="3" id="KW-0696">RNA-directed RNA polymerase</keyword>
<evidence type="ECO:0000256" key="14">
    <source>
        <dbReference type="ARBA" id="ARBA00022844"/>
    </source>
</evidence>
<evidence type="ECO:0000256" key="3">
    <source>
        <dbReference type="ARBA" id="ARBA00022484"/>
    </source>
</evidence>
<keyword evidence="12" id="KW-0788">Thiol protease</keyword>
<dbReference type="Pfam" id="PF00910">
    <property type="entry name" value="RNA_helicase"/>
    <property type="match status" value="1"/>
</dbReference>
<evidence type="ECO:0000256" key="11">
    <source>
        <dbReference type="ARBA" id="ARBA00022806"/>
    </source>
</evidence>
<proteinExistence type="predicted"/>
<dbReference type="InterPro" id="IPR043128">
    <property type="entry name" value="Rev_trsase/Diguanyl_cyclase"/>
</dbReference>
<keyword evidence="4" id="KW-0167">Capsid protein</keyword>
<dbReference type="InterPro" id="IPR001205">
    <property type="entry name" value="RNA-dir_pol_C"/>
</dbReference>
<evidence type="ECO:0000256" key="5">
    <source>
        <dbReference type="ARBA" id="ARBA00022670"/>
    </source>
</evidence>
<dbReference type="InterPro" id="IPR033703">
    <property type="entry name" value="Rhv-like"/>
</dbReference>
<dbReference type="GO" id="GO:0039694">
    <property type="term" value="P:viral RNA genome replication"/>
    <property type="evidence" value="ECO:0007669"/>
    <property type="project" value="InterPro"/>
</dbReference>
<feature type="region of interest" description="Disordered" evidence="17">
    <location>
        <begin position="661"/>
        <end position="681"/>
    </location>
</feature>
<dbReference type="Pfam" id="PF00680">
    <property type="entry name" value="RdRP_1"/>
    <property type="match status" value="1"/>
</dbReference>
<evidence type="ECO:0000256" key="18">
    <source>
        <dbReference type="SAM" id="Phobius"/>
    </source>
</evidence>
<dbReference type="GO" id="GO:0006508">
    <property type="term" value="P:proteolysis"/>
    <property type="evidence" value="ECO:0007669"/>
    <property type="project" value="UniProtKB-KW"/>
</dbReference>
<dbReference type="EMBL" id="AY829112">
    <property type="protein sequence ID" value="AAV86083.1"/>
    <property type="molecule type" value="Genomic_RNA"/>
</dbReference>
<feature type="region of interest" description="Disordered" evidence="17">
    <location>
        <begin position="1"/>
        <end position="20"/>
    </location>
</feature>
<keyword evidence="16 18" id="KW-1133">Transmembrane helix</keyword>
<protein>
    <recommendedName>
        <fullName evidence="2">Genome polyprotein</fullName>
    </recommendedName>
</protein>